<feature type="compositionally biased region" description="Acidic residues" evidence="3">
    <location>
        <begin position="300"/>
        <end position="322"/>
    </location>
</feature>
<dbReference type="GO" id="GO:0016787">
    <property type="term" value="F:hydrolase activity"/>
    <property type="evidence" value="ECO:0007669"/>
    <property type="project" value="UniProtKB-KW"/>
</dbReference>
<feature type="active site" description="Proton donor/acceptor" evidence="2">
    <location>
        <position position="483"/>
    </location>
</feature>
<proteinExistence type="predicted"/>
<evidence type="ECO:0000256" key="1">
    <source>
        <dbReference type="ARBA" id="ARBA00022801"/>
    </source>
</evidence>
<feature type="compositionally biased region" description="Pro residues" evidence="3">
    <location>
        <begin position="162"/>
        <end position="171"/>
    </location>
</feature>
<dbReference type="AlphaFoldDB" id="A0A495VR86"/>
<feature type="compositionally biased region" description="Low complexity" evidence="3">
    <location>
        <begin position="139"/>
        <end position="155"/>
    </location>
</feature>
<feature type="compositionally biased region" description="Gly residues" evidence="3">
    <location>
        <begin position="176"/>
        <end position="186"/>
    </location>
</feature>
<dbReference type="CDD" id="cd05830">
    <property type="entry name" value="Sortase_E"/>
    <property type="match status" value="1"/>
</dbReference>
<feature type="active site" description="Acyl-thioester intermediate" evidence="2">
    <location>
        <position position="589"/>
    </location>
</feature>
<dbReference type="SUPFAM" id="SSF63817">
    <property type="entry name" value="Sortase"/>
    <property type="match status" value="1"/>
</dbReference>
<dbReference type="InterPro" id="IPR023365">
    <property type="entry name" value="Sortase_dom-sf"/>
</dbReference>
<keyword evidence="1" id="KW-0378">Hydrolase</keyword>
<name>A0A495VR86_9PSEU</name>
<protein>
    <submittedName>
        <fullName evidence="4">LPXTG-site transpeptidase (Sortase) family protein</fullName>
    </submittedName>
</protein>
<sequence length="623" mass="67158">MVPRHPDGPPFGEPAPRRGDAPAARHGEPVTPRRGDGPAYGDAAPRYADGPAYSDPVPRRGDVPGYDERALRHGDGPVHEEHVPRRGDVPVYDERVPRRGDVPVYDERVPRRGDVPVYDERVPRHGGEPAFDERPPRYAGGPAHGEPPGHGQPAPRRGDPSAPRPYAPPDRAPGGRVPGPGTGPGGFRRPPVDGPDPAARGGDLSSLGRRLNGEPDPGFRGDAGRLDAGRPDAGRPDLGRGEPARAEGEPPARRHRGGPPPAAEATRYTNAFSGSLPPPPAAPPRPARPRPVDPPTEVIEPVEDVYEDEYDDYDEYYDEAEEETRNRADDRAGGAHDRDDHGDEDRGRDDRDDPPPPADSRARKAVRTTGELLITAGLVILLFVVYEVYVTDLISAGKQDDATHALDEQWNANTVESADPRREAKYDLVEGQAFAKMYIPVFGPDYKFSVVEGTTDKHLEIGPGHYVNTALPGNPGNFAVAGHRVGKGAPFNDLDLMNSCDAIVVETQSHWFVYRMLPKSGEVAGWAQGPKAKDPKCAQVAPLGGAYDKTVGQEIVLPSQGEVINAIPHVTGAATPEAQQAALMTLTTCHPRFSDKQRLIVHAVLTQSYPKAPGFVPAELKEQ</sequence>
<dbReference type="EMBL" id="RBXO01000001">
    <property type="protein sequence ID" value="RKT51861.1"/>
    <property type="molecule type" value="Genomic_DNA"/>
</dbReference>
<organism evidence="4 5">
    <name type="scientific">Saccharothrix australiensis</name>
    <dbReference type="NCBI Taxonomy" id="2072"/>
    <lineage>
        <taxon>Bacteria</taxon>
        <taxon>Bacillati</taxon>
        <taxon>Actinomycetota</taxon>
        <taxon>Actinomycetes</taxon>
        <taxon>Pseudonocardiales</taxon>
        <taxon>Pseudonocardiaceae</taxon>
        <taxon>Saccharothrix</taxon>
    </lineage>
</organism>
<reference evidence="4 5" key="1">
    <citation type="submission" date="2018-10" db="EMBL/GenBank/DDBJ databases">
        <title>Sequencing the genomes of 1000 actinobacteria strains.</title>
        <authorList>
            <person name="Klenk H.-P."/>
        </authorList>
    </citation>
    <scope>NUCLEOTIDE SEQUENCE [LARGE SCALE GENOMIC DNA]</scope>
    <source>
        <strain evidence="4 5">DSM 43800</strain>
    </source>
</reference>
<feature type="compositionally biased region" description="Basic and acidic residues" evidence="3">
    <location>
        <begin position="57"/>
        <end position="136"/>
    </location>
</feature>
<feature type="compositionally biased region" description="Basic and acidic residues" evidence="3">
    <location>
        <begin position="15"/>
        <end position="36"/>
    </location>
</feature>
<evidence type="ECO:0000256" key="3">
    <source>
        <dbReference type="SAM" id="MobiDB-lite"/>
    </source>
</evidence>
<dbReference type="Gene3D" id="2.40.260.10">
    <property type="entry name" value="Sortase"/>
    <property type="match status" value="1"/>
</dbReference>
<dbReference type="Pfam" id="PF04203">
    <property type="entry name" value="Sortase"/>
    <property type="match status" value="1"/>
</dbReference>
<dbReference type="NCBIfam" id="NF033747">
    <property type="entry name" value="class_E_sortase"/>
    <property type="match status" value="1"/>
</dbReference>
<evidence type="ECO:0000313" key="4">
    <source>
        <dbReference type="EMBL" id="RKT51861.1"/>
    </source>
</evidence>
<feature type="compositionally biased region" description="Pro residues" evidence="3">
    <location>
        <begin position="276"/>
        <end position="286"/>
    </location>
</feature>
<feature type="compositionally biased region" description="Basic and acidic residues" evidence="3">
    <location>
        <begin position="211"/>
        <end position="252"/>
    </location>
</feature>
<feature type="compositionally biased region" description="Basic and acidic residues" evidence="3">
    <location>
        <begin position="323"/>
        <end position="354"/>
    </location>
</feature>
<evidence type="ECO:0000256" key="2">
    <source>
        <dbReference type="PIRSR" id="PIRSR605754-1"/>
    </source>
</evidence>
<accession>A0A495VR86</accession>
<dbReference type="InterPro" id="IPR053465">
    <property type="entry name" value="Sortase_Class_E"/>
</dbReference>
<feature type="region of interest" description="Disordered" evidence="3">
    <location>
        <begin position="1"/>
        <end position="364"/>
    </location>
</feature>
<evidence type="ECO:0000313" key="5">
    <source>
        <dbReference type="Proteomes" id="UP000282084"/>
    </source>
</evidence>
<comment type="caution">
    <text evidence="4">The sequence shown here is derived from an EMBL/GenBank/DDBJ whole genome shotgun (WGS) entry which is preliminary data.</text>
</comment>
<gene>
    <name evidence="4" type="ORF">C8E97_0350</name>
</gene>
<dbReference type="InterPro" id="IPR042003">
    <property type="entry name" value="Sortase_E"/>
</dbReference>
<dbReference type="InterPro" id="IPR005754">
    <property type="entry name" value="Sortase"/>
</dbReference>
<keyword evidence="5" id="KW-1185">Reference proteome</keyword>
<dbReference type="Proteomes" id="UP000282084">
    <property type="component" value="Unassembled WGS sequence"/>
</dbReference>